<dbReference type="Proteomes" id="UP001501442">
    <property type="component" value="Unassembled WGS sequence"/>
</dbReference>
<dbReference type="PANTHER" id="PTHR35800">
    <property type="entry name" value="PROTEIN JAG"/>
    <property type="match status" value="1"/>
</dbReference>
<evidence type="ECO:0000313" key="3">
    <source>
        <dbReference type="EMBL" id="GAA4640402.1"/>
    </source>
</evidence>
<organism evidence="3 4">
    <name type="scientific">Actinoallomurus vinaceus</name>
    <dbReference type="NCBI Taxonomy" id="1080074"/>
    <lineage>
        <taxon>Bacteria</taxon>
        <taxon>Bacillati</taxon>
        <taxon>Actinomycetota</taxon>
        <taxon>Actinomycetes</taxon>
        <taxon>Streptosporangiales</taxon>
        <taxon>Thermomonosporaceae</taxon>
        <taxon>Actinoallomurus</taxon>
    </lineage>
</organism>
<dbReference type="SUPFAM" id="SSF82708">
    <property type="entry name" value="R3H domain"/>
    <property type="match status" value="1"/>
</dbReference>
<name>A0ABP8UY90_9ACTN</name>
<dbReference type="CDD" id="cd02414">
    <property type="entry name" value="KH-II_Jag"/>
    <property type="match status" value="1"/>
</dbReference>
<dbReference type="InterPro" id="IPR034079">
    <property type="entry name" value="R3H_KhpB"/>
</dbReference>
<dbReference type="EMBL" id="BAABHK010000032">
    <property type="protein sequence ID" value="GAA4640402.1"/>
    <property type="molecule type" value="Genomic_DNA"/>
</dbReference>
<dbReference type="Pfam" id="PF01424">
    <property type="entry name" value="R3H"/>
    <property type="match status" value="1"/>
</dbReference>
<proteinExistence type="predicted"/>
<dbReference type="InterPro" id="IPR015946">
    <property type="entry name" value="KH_dom-like_a/b"/>
</dbReference>
<accession>A0ABP8UY90</accession>
<reference evidence="4" key="1">
    <citation type="journal article" date="2019" name="Int. J. Syst. Evol. Microbiol.">
        <title>The Global Catalogue of Microorganisms (GCM) 10K type strain sequencing project: providing services to taxonomists for standard genome sequencing and annotation.</title>
        <authorList>
            <consortium name="The Broad Institute Genomics Platform"/>
            <consortium name="The Broad Institute Genome Sequencing Center for Infectious Disease"/>
            <person name="Wu L."/>
            <person name="Ma J."/>
        </authorList>
    </citation>
    <scope>NUCLEOTIDE SEQUENCE [LARGE SCALE GENOMIC DNA]</scope>
    <source>
        <strain evidence="4">JCM 17939</strain>
    </source>
</reference>
<dbReference type="InterPro" id="IPR001374">
    <property type="entry name" value="R3H_dom"/>
</dbReference>
<protein>
    <submittedName>
        <fullName evidence="3">Single-stranded DNA-binding protein</fullName>
    </submittedName>
</protein>
<comment type="caution">
    <text evidence="3">The sequence shown here is derived from an EMBL/GenBank/DDBJ whole genome shotgun (WGS) entry which is preliminary data.</text>
</comment>
<dbReference type="PROSITE" id="PS51061">
    <property type="entry name" value="R3H"/>
    <property type="match status" value="1"/>
</dbReference>
<dbReference type="Gene3D" id="3.30.1370.50">
    <property type="entry name" value="R3H-like domain"/>
    <property type="match status" value="1"/>
</dbReference>
<keyword evidence="4" id="KW-1185">Reference proteome</keyword>
<evidence type="ECO:0000256" key="1">
    <source>
        <dbReference type="SAM" id="MobiDB-lite"/>
    </source>
</evidence>
<keyword evidence="3" id="KW-0238">DNA-binding</keyword>
<gene>
    <name evidence="3" type="ORF">GCM10023196_105760</name>
</gene>
<dbReference type="InterPro" id="IPR039247">
    <property type="entry name" value="KhpB"/>
</dbReference>
<feature type="domain" description="R3H" evidence="2">
    <location>
        <begin position="116"/>
        <end position="180"/>
    </location>
</feature>
<dbReference type="CDD" id="cd02644">
    <property type="entry name" value="R3H_jag"/>
    <property type="match status" value="1"/>
</dbReference>
<dbReference type="InterPro" id="IPR038008">
    <property type="entry name" value="Jag_KH"/>
</dbReference>
<evidence type="ECO:0000259" key="2">
    <source>
        <dbReference type="PROSITE" id="PS51061"/>
    </source>
</evidence>
<dbReference type="GO" id="GO:0003677">
    <property type="term" value="F:DNA binding"/>
    <property type="evidence" value="ECO:0007669"/>
    <property type="project" value="UniProtKB-KW"/>
</dbReference>
<sequence>MTSQSSRSTHEEPGVSQAEAETAETVKVDIKALEQEGEIAADYIEGLLDIADLDGDIDMDVEGERALVSVVGATLDELVGRKGEVLEALQELTRLAVHRKTGERSRLMLDVGGFRERRRSELSKLGTEIGEEVKRTREPKALSPMTPFERKVVHDAIAAMGLRSESEGEEPNRYVVVYAE</sequence>
<dbReference type="InterPro" id="IPR036867">
    <property type="entry name" value="R3H_dom_sf"/>
</dbReference>
<dbReference type="PANTHER" id="PTHR35800:SF1">
    <property type="entry name" value="RNA-BINDING PROTEIN KHPB"/>
    <property type="match status" value="1"/>
</dbReference>
<evidence type="ECO:0000313" key="4">
    <source>
        <dbReference type="Proteomes" id="UP001501442"/>
    </source>
</evidence>
<feature type="region of interest" description="Disordered" evidence="1">
    <location>
        <begin position="1"/>
        <end position="23"/>
    </location>
</feature>
<dbReference type="SMART" id="SM00393">
    <property type="entry name" value="R3H"/>
    <property type="match status" value="1"/>
</dbReference>
<dbReference type="Gene3D" id="3.30.300.20">
    <property type="match status" value="1"/>
</dbReference>